<evidence type="ECO:0000313" key="7">
    <source>
        <dbReference type="EMBL" id="OGY48423.1"/>
    </source>
</evidence>
<evidence type="ECO:0000256" key="2">
    <source>
        <dbReference type="ARBA" id="ARBA00022980"/>
    </source>
</evidence>
<sequence length="131" mass="15089">MRHSYLYAVGRRKKSVARVRLYKKGEGKITVNGKEMEKYFPSLESHQQIRQPLEAVGKLKDFDFSVKVAGGGIQGQAIAIRHGIARTLVIFDKDIRATLKPFGYLTRDPRRKERKKPGLKRARRGPQWAKR</sequence>
<proteinExistence type="inferred from homology"/>
<accession>A0A1G1Y7X2</accession>
<protein>
    <recommendedName>
        <fullName evidence="4 5">Small ribosomal subunit protein uS9</fullName>
    </recommendedName>
</protein>
<reference evidence="7 8" key="1">
    <citation type="journal article" date="2016" name="Nat. Commun.">
        <title>Thousands of microbial genomes shed light on interconnected biogeochemical processes in an aquifer system.</title>
        <authorList>
            <person name="Anantharaman K."/>
            <person name="Brown C.T."/>
            <person name="Hug L.A."/>
            <person name="Sharon I."/>
            <person name="Castelle C.J."/>
            <person name="Probst A.J."/>
            <person name="Thomas B.C."/>
            <person name="Singh A."/>
            <person name="Wilkins M.J."/>
            <person name="Karaoz U."/>
            <person name="Brodie E.L."/>
            <person name="Williams K.H."/>
            <person name="Hubbard S.S."/>
            <person name="Banfield J.F."/>
        </authorList>
    </citation>
    <scope>NUCLEOTIDE SEQUENCE [LARGE SCALE GENOMIC DNA]</scope>
</reference>
<dbReference type="GO" id="GO:0015935">
    <property type="term" value="C:small ribosomal subunit"/>
    <property type="evidence" value="ECO:0007669"/>
    <property type="project" value="UniProtKB-ARBA"/>
</dbReference>
<organism evidence="7 8">
    <name type="scientific">Candidatus Buchananbacteria bacterium RIFCSPHIGHO2_01_FULL_46_12</name>
    <dbReference type="NCBI Taxonomy" id="1797536"/>
    <lineage>
        <taxon>Bacteria</taxon>
        <taxon>Candidatus Buchananiibacteriota</taxon>
    </lineage>
</organism>
<dbReference type="GO" id="GO:0006412">
    <property type="term" value="P:translation"/>
    <property type="evidence" value="ECO:0007669"/>
    <property type="project" value="UniProtKB-UniRule"/>
</dbReference>
<dbReference type="HAMAP" id="MF_00532_B">
    <property type="entry name" value="Ribosomal_uS9_B"/>
    <property type="match status" value="1"/>
</dbReference>
<dbReference type="NCBIfam" id="NF001099">
    <property type="entry name" value="PRK00132.1"/>
    <property type="match status" value="1"/>
</dbReference>
<evidence type="ECO:0000256" key="5">
    <source>
        <dbReference type="HAMAP-Rule" id="MF_00532"/>
    </source>
</evidence>
<dbReference type="PANTHER" id="PTHR21569:SF1">
    <property type="entry name" value="SMALL RIBOSOMAL SUBUNIT PROTEIN US9M"/>
    <property type="match status" value="1"/>
</dbReference>
<dbReference type="InterPro" id="IPR014721">
    <property type="entry name" value="Ribsml_uS5_D2-typ_fold_subgr"/>
</dbReference>
<dbReference type="InterPro" id="IPR023035">
    <property type="entry name" value="Ribosomal_uS9_bac/plastid"/>
</dbReference>
<dbReference type="Proteomes" id="UP000178432">
    <property type="component" value="Unassembled WGS sequence"/>
</dbReference>
<dbReference type="InterPro" id="IPR000754">
    <property type="entry name" value="Ribosomal_uS9"/>
</dbReference>
<dbReference type="GO" id="GO:0003735">
    <property type="term" value="F:structural constituent of ribosome"/>
    <property type="evidence" value="ECO:0007669"/>
    <property type="project" value="InterPro"/>
</dbReference>
<evidence type="ECO:0000256" key="6">
    <source>
        <dbReference type="SAM" id="MobiDB-lite"/>
    </source>
</evidence>
<feature type="region of interest" description="Disordered" evidence="6">
    <location>
        <begin position="106"/>
        <end position="131"/>
    </location>
</feature>
<evidence type="ECO:0000256" key="3">
    <source>
        <dbReference type="ARBA" id="ARBA00023274"/>
    </source>
</evidence>
<dbReference type="Gene3D" id="3.30.230.10">
    <property type="match status" value="1"/>
</dbReference>
<dbReference type="EMBL" id="MHIF01000013">
    <property type="protein sequence ID" value="OGY48423.1"/>
    <property type="molecule type" value="Genomic_DNA"/>
</dbReference>
<evidence type="ECO:0000313" key="8">
    <source>
        <dbReference type="Proteomes" id="UP000178432"/>
    </source>
</evidence>
<name>A0A1G1Y7X2_9BACT</name>
<gene>
    <name evidence="5" type="primary">rpsI</name>
    <name evidence="7" type="ORF">A2663_01665</name>
</gene>
<keyword evidence="2 5" id="KW-0689">Ribosomal protein</keyword>
<evidence type="ECO:0000256" key="4">
    <source>
        <dbReference type="ARBA" id="ARBA00035259"/>
    </source>
</evidence>
<dbReference type="AlphaFoldDB" id="A0A1G1Y7X2"/>
<comment type="similarity">
    <text evidence="1 5">Belongs to the universal ribosomal protein uS9 family.</text>
</comment>
<dbReference type="GO" id="GO:0005737">
    <property type="term" value="C:cytoplasm"/>
    <property type="evidence" value="ECO:0007669"/>
    <property type="project" value="UniProtKB-ARBA"/>
</dbReference>
<dbReference type="Pfam" id="PF00380">
    <property type="entry name" value="Ribosomal_S9"/>
    <property type="match status" value="1"/>
</dbReference>
<dbReference type="FunFam" id="3.30.230.10:FF:000001">
    <property type="entry name" value="30S ribosomal protein S9"/>
    <property type="match status" value="1"/>
</dbReference>
<dbReference type="PANTHER" id="PTHR21569">
    <property type="entry name" value="RIBOSOMAL PROTEIN S9"/>
    <property type="match status" value="1"/>
</dbReference>
<dbReference type="SUPFAM" id="SSF54211">
    <property type="entry name" value="Ribosomal protein S5 domain 2-like"/>
    <property type="match status" value="1"/>
</dbReference>
<dbReference type="InterPro" id="IPR020568">
    <property type="entry name" value="Ribosomal_Su5_D2-typ_SF"/>
</dbReference>
<feature type="compositionally biased region" description="Basic residues" evidence="6">
    <location>
        <begin position="112"/>
        <end position="131"/>
    </location>
</feature>
<dbReference type="GO" id="GO:0003723">
    <property type="term" value="F:RNA binding"/>
    <property type="evidence" value="ECO:0007669"/>
    <property type="project" value="TreeGrafter"/>
</dbReference>
<comment type="caution">
    <text evidence="7">The sequence shown here is derived from an EMBL/GenBank/DDBJ whole genome shotgun (WGS) entry which is preliminary data.</text>
</comment>
<evidence type="ECO:0000256" key="1">
    <source>
        <dbReference type="ARBA" id="ARBA00005251"/>
    </source>
</evidence>
<keyword evidence="3 5" id="KW-0687">Ribonucleoprotein</keyword>